<evidence type="ECO:0000313" key="1">
    <source>
        <dbReference type="EMBL" id="SHI65069.1"/>
    </source>
</evidence>
<dbReference type="AlphaFoldDB" id="A0A1M6CVS8"/>
<protein>
    <submittedName>
        <fullName evidence="1">Uncharacterized protein</fullName>
    </submittedName>
</protein>
<dbReference type="Proteomes" id="UP000184543">
    <property type="component" value="Unassembled WGS sequence"/>
</dbReference>
<organism evidence="1 2">
    <name type="scientific">Pseudozobellia thermophila</name>
    <dbReference type="NCBI Taxonomy" id="192903"/>
    <lineage>
        <taxon>Bacteria</taxon>
        <taxon>Pseudomonadati</taxon>
        <taxon>Bacteroidota</taxon>
        <taxon>Flavobacteriia</taxon>
        <taxon>Flavobacteriales</taxon>
        <taxon>Flavobacteriaceae</taxon>
        <taxon>Pseudozobellia</taxon>
    </lineage>
</organism>
<proteinExistence type="predicted"/>
<dbReference type="RefSeq" id="WP_094766524.1">
    <property type="nucleotide sequence ID" value="NZ_FQYU01000001.1"/>
</dbReference>
<accession>A0A1M6CVS8</accession>
<sequence>MKSYIILFVVALMLVKPFWPVVEYIVNYDYIKNVLCENKDRPQLECDGKCYLAKLLAEETEKNEKNPFGEKQSKLEIQNTVFFQVLPQAISLNLELGPGKSYNATALNVFISTELTSDISQPPENV</sequence>
<gene>
    <name evidence="1" type="ORF">SAMN04488513_101894</name>
</gene>
<keyword evidence="2" id="KW-1185">Reference proteome</keyword>
<evidence type="ECO:0000313" key="2">
    <source>
        <dbReference type="Proteomes" id="UP000184543"/>
    </source>
</evidence>
<name>A0A1M6CVS8_9FLAO</name>
<dbReference type="OrthoDB" id="980645at2"/>
<reference evidence="2" key="1">
    <citation type="submission" date="2016-11" db="EMBL/GenBank/DDBJ databases">
        <authorList>
            <person name="Varghese N."/>
            <person name="Submissions S."/>
        </authorList>
    </citation>
    <scope>NUCLEOTIDE SEQUENCE [LARGE SCALE GENOMIC DNA]</scope>
    <source>
        <strain evidence="2">DSM 19858</strain>
    </source>
</reference>
<dbReference type="EMBL" id="FQYU01000001">
    <property type="protein sequence ID" value="SHI65069.1"/>
    <property type="molecule type" value="Genomic_DNA"/>
</dbReference>
<dbReference type="STRING" id="192903.SAMN04488513_101894"/>